<feature type="region of interest" description="Disordered" evidence="7">
    <location>
        <begin position="63"/>
        <end position="86"/>
    </location>
</feature>
<keyword evidence="4 6" id="KW-0863">Zinc-finger</keyword>
<dbReference type="GeneID" id="92210127"/>
<dbReference type="PANTHER" id="PTHR12983">
    <property type="entry name" value="RING FINGER 10 FAMILY MEMBER"/>
    <property type="match status" value="1"/>
</dbReference>
<dbReference type="Gene3D" id="3.30.40.10">
    <property type="entry name" value="Zinc/RING finger domain, C3HC4 (zinc finger)"/>
    <property type="match status" value="1"/>
</dbReference>
<dbReference type="SUPFAM" id="SSF57850">
    <property type="entry name" value="RING/U-box"/>
    <property type="match status" value="1"/>
</dbReference>
<proteinExistence type="predicted"/>
<feature type="compositionally biased region" description="Polar residues" evidence="7">
    <location>
        <begin position="18"/>
        <end position="31"/>
    </location>
</feature>
<keyword evidence="2" id="KW-0963">Cytoplasm</keyword>
<dbReference type="InterPro" id="IPR017907">
    <property type="entry name" value="Znf_RING_CS"/>
</dbReference>
<keyword evidence="3" id="KW-0479">Metal-binding</keyword>
<dbReference type="PROSITE" id="PS50089">
    <property type="entry name" value="ZF_RING_2"/>
    <property type="match status" value="1"/>
</dbReference>
<accession>A0ABP0ZRF5</accession>
<evidence type="ECO:0000256" key="5">
    <source>
        <dbReference type="ARBA" id="ARBA00022833"/>
    </source>
</evidence>
<dbReference type="PANTHER" id="PTHR12983:SF9">
    <property type="entry name" value="E3 UBIQUITIN-PROTEIN LIGASE RNF10"/>
    <property type="match status" value="1"/>
</dbReference>
<dbReference type="SMART" id="SM00184">
    <property type="entry name" value="RING"/>
    <property type="match status" value="1"/>
</dbReference>
<dbReference type="EMBL" id="OZ022410">
    <property type="protein sequence ID" value="CAK9441062.1"/>
    <property type="molecule type" value="Genomic_DNA"/>
</dbReference>
<dbReference type="Pfam" id="PF00097">
    <property type="entry name" value="zf-C3HC4"/>
    <property type="match status" value="1"/>
</dbReference>
<keyword evidence="5" id="KW-0862">Zinc</keyword>
<evidence type="ECO:0000313" key="9">
    <source>
        <dbReference type="EMBL" id="CAK9441062.1"/>
    </source>
</evidence>
<dbReference type="InterPro" id="IPR013083">
    <property type="entry name" value="Znf_RING/FYVE/PHD"/>
</dbReference>
<dbReference type="Proteomes" id="UP001497383">
    <property type="component" value="Chromosome 6"/>
</dbReference>
<evidence type="ECO:0000256" key="1">
    <source>
        <dbReference type="ARBA" id="ARBA00004496"/>
    </source>
</evidence>
<name>A0ABP0ZRF5_9ASCO</name>
<evidence type="ECO:0000259" key="8">
    <source>
        <dbReference type="PROSITE" id="PS50089"/>
    </source>
</evidence>
<organism evidence="9 10">
    <name type="scientific">Lodderomyces beijingensis</name>
    <dbReference type="NCBI Taxonomy" id="1775926"/>
    <lineage>
        <taxon>Eukaryota</taxon>
        <taxon>Fungi</taxon>
        <taxon>Dikarya</taxon>
        <taxon>Ascomycota</taxon>
        <taxon>Saccharomycotina</taxon>
        <taxon>Pichiomycetes</taxon>
        <taxon>Debaryomycetaceae</taxon>
        <taxon>Candida/Lodderomyces clade</taxon>
        <taxon>Lodderomyces</taxon>
    </lineage>
</organism>
<feature type="region of interest" description="Disordered" evidence="7">
    <location>
        <begin position="437"/>
        <end position="476"/>
    </location>
</feature>
<protein>
    <recommendedName>
        <fullName evidence="8">RING-type domain-containing protein</fullName>
    </recommendedName>
</protein>
<feature type="region of interest" description="Disordered" evidence="7">
    <location>
        <begin position="1"/>
        <end position="45"/>
    </location>
</feature>
<evidence type="ECO:0000256" key="4">
    <source>
        <dbReference type="ARBA" id="ARBA00022771"/>
    </source>
</evidence>
<gene>
    <name evidence="9" type="ORF">LODBEIA_P49310</name>
</gene>
<feature type="compositionally biased region" description="Basic residues" evidence="7">
    <location>
        <begin position="71"/>
        <end position="81"/>
    </location>
</feature>
<evidence type="ECO:0000256" key="2">
    <source>
        <dbReference type="ARBA" id="ARBA00022490"/>
    </source>
</evidence>
<feature type="compositionally biased region" description="Basic and acidic residues" evidence="7">
    <location>
        <begin position="441"/>
        <end position="458"/>
    </location>
</feature>
<evidence type="ECO:0000256" key="7">
    <source>
        <dbReference type="SAM" id="MobiDB-lite"/>
    </source>
</evidence>
<dbReference type="RefSeq" id="XP_066831869.1">
    <property type="nucleotide sequence ID" value="XM_066975207.1"/>
</dbReference>
<dbReference type="InterPro" id="IPR039739">
    <property type="entry name" value="MAG2/RNF10"/>
</dbReference>
<dbReference type="PROSITE" id="PS00518">
    <property type="entry name" value="ZF_RING_1"/>
    <property type="match status" value="1"/>
</dbReference>
<evidence type="ECO:0000256" key="6">
    <source>
        <dbReference type="PROSITE-ProRule" id="PRU00175"/>
    </source>
</evidence>
<sequence length="561" mass="64739">MTDSKSDVFNPIKPSKKGPSSYQKSAMFNKNQQKRNYPRRYDHRNDDEIDVNRFIGFKSYTQTEEYQQNHQKNKRSTRRRTSSPAKKLTAMEYINVNFRFVVDSSKSYKIQEADPNIPINAPDIAAIIAPKSQCPICLTDDIVAPTMSLSCGHIMCLTCLLNMMQQEVPKAKKKESAAVVERYKECPLCSSVIRKAELKPVVFKNMDEQFEIPKVQEEVVLTMMARSSRNILSLPQTLAAQYDSYDFPNTKDEAFVPYSRIVKADVDYVVSFLEDEKKTIIKNNEEEKALYGEIPGVGDALCFIDKEIERWEKKVLDPPAQEDYSETTAEDKTFYFYQTGFNTTCTFVLSSFDMKLLKHNYHTYDSLPTSIVVKIENIKYEELSQETVSSKYKYLGHLPVGSQIAFIECNWQDNDFISPETWSHFKDDLLRRSKLSNKKHSREEANRKRALRDEEVRTRQFYATENGDSSDNDTMHEFTSKMSSISIIDNRPAALSDPEISDGEYQTTVWGTRIKSNKSKPSSSPDDNNRESEEGEELIRRARENESKRSKKSKRLVLMST</sequence>
<reference evidence="9 10" key="1">
    <citation type="submission" date="2024-03" db="EMBL/GenBank/DDBJ databases">
        <authorList>
            <person name="Brejova B."/>
        </authorList>
    </citation>
    <scope>NUCLEOTIDE SEQUENCE [LARGE SCALE GENOMIC DNA]</scope>
    <source>
        <strain evidence="9 10">CBS 14171</strain>
    </source>
</reference>
<feature type="domain" description="RING-type" evidence="8">
    <location>
        <begin position="134"/>
        <end position="190"/>
    </location>
</feature>
<keyword evidence="10" id="KW-1185">Reference proteome</keyword>
<dbReference type="InterPro" id="IPR001841">
    <property type="entry name" value="Znf_RING"/>
</dbReference>
<dbReference type="InterPro" id="IPR018957">
    <property type="entry name" value="Znf_C3HC4_RING-type"/>
</dbReference>
<feature type="region of interest" description="Disordered" evidence="7">
    <location>
        <begin position="511"/>
        <end position="561"/>
    </location>
</feature>
<feature type="compositionally biased region" description="Basic and acidic residues" evidence="7">
    <location>
        <begin position="527"/>
        <end position="548"/>
    </location>
</feature>
<evidence type="ECO:0000256" key="3">
    <source>
        <dbReference type="ARBA" id="ARBA00022723"/>
    </source>
</evidence>
<comment type="subcellular location">
    <subcellularLocation>
        <location evidence="1">Cytoplasm</location>
    </subcellularLocation>
</comment>
<evidence type="ECO:0000313" key="10">
    <source>
        <dbReference type="Proteomes" id="UP001497383"/>
    </source>
</evidence>